<reference evidence="2 3" key="1">
    <citation type="submission" date="2020-02" db="EMBL/GenBank/DDBJ databases">
        <authorList>
            <person name="Ferguson B K."/>
        </authorList>
    </citation>
    <scope>NUCLEOTIDE SEQUENCE [LARGE SCALE GENOMIC DNA]</scope>
</reference>
<name>A0A6H5FW71_9HEMI</name>
<organism evidence="2 3">
    <name type="scientific">Nesidiocoris tenuis</name>
    <dbReference type="NCBI Taxonomy" id="355587"/>
    <lineage>
        <taxon>Eukaryota</taxon>
        <taxon>Metazoa</taxon>
        <taxon>Ecdysozoa</taxon>
        <taxon>Arthropoda</taxon>
        <taxon>Hexapoda</taxon>
        <taxon>Insecta</taxon>
        <taxon>Pterygota</taxon>
        <taxon>Neoptera</taxon>
        <taxon>Paraneoptera</taxon>
        <taxon>Hemiptera</taxon>
        <taxon>Heteroptera</taxon>
        <taxon>Panheteroptera</taxon>
        <taxon>Cimicomorpha</taxon>
        <taxon>Miridae</taxon>
        <taxon>Dicyphina</taxon>
        <taxon>Nesidiocoris</taxon>
    </lineage>
</organism>
<gene>
    <name evidence="1" type="ORF">NTEN_LOCUS852</name>
    <name evidence="2" type="ORF">NTEN_LOCUS853</name>
</gene>
<dbReference type="AlphaFoldDB" id="A0A6H5FW71"/>
<sequence length="139" mass="16390">SLDTPIYKVKLRNYSIQGSKFVSHQFPWNSTDRGLTITTRWAHCLKRASEFQILAIQHTNLLYSFQSTHKHWNTRIFFVFGNSTCFDFRGVLKFDRDDTKTTDVKRFDHAHTIWLALIEWACPSHNWAKVDLDGEHLCD</sequence>
<evidence type="ECO:0000313" key="2">
    <source>
        <dbReference type="EMBL" id="CAA9994031.1"/>
    </source>
</evidence>
<dbReference type="EMBL" id="CADCXU010001622">
    <property type="protein sequence ID" value="CAA9994030.1"/>
    <property type="molecule type" value="Genomic_DNA"/>
</dbReference>
<feature type="non-terminal residue" evidence="2">
    <location>
        <position position="1"/>
    </location>
</feature>
<keyword evidence="3" id="KW-1185">Reference proteome</keyword>
<evidence type="ECO:0000313" key="3">
    <source>
        <dbReference type="Proteomes" id="UP000479000"/>
    </source>
</evidence>
<dbReference type="EMBL" id="CADCXU010001623">
    <property type="protein sequence ID" value="CAA9994031.1"/>
    <property type="molecule type" value="Genomic_DNA"/>
</dbReference>
<proteinExistence type="predicted"/>
<protein>
    <submittedName>
        <fullName evidence="2">Uncharacterized protein</fullName>
    </submittedName>
</protein>
<accession>A0A6H5FW71</accession>
<evidence type="ECO:0000313" key="1">
    <source>
        <dbReference type="EMBL" id="CAA9994030.1"/>
    </source>
</evidence>
<dbReference type="Proteomes" id="UP000479000">
    <property type="component" value="Unassembled WGS sequence"/>
</dbReference>